<dbReference type="OrthoDB" id="350469at2157"/>
<dbReference type="GeneID" id="63182928"/>
<name>A0A8A2UC26_9EURY</name>
<organism evidence="1 2">
    <name type="scientific">Natrinema longum</name>
    <dbReference type="NCBI Taxonomy" id="370324"/>
    <lineage>
        <taxon>Archaea</taxon>
        <taxon>Methanobacteriati</taxon>
        <taxon>Methanobacteriota</taxon>
        <taxon>Stenosarchaea group</taxon>
        <taxon>Halobacteria</taxon>
        <taxon>Halobacteriales</taxon>
        <taxon>Natrialbaceae</taxon>
        <taxon>Natrinema</taxon>
    </lineage>
</organism>
<dbReference type="RefSeq" id="WP_207271204.1">
    <property type="nucleotide sequence ID" value="NZ_CP071463.1"/>
</dbReference>
<proteinExistence type="predicted"/>
<protein>
    <submittedName>
        <fullName evidence="1">Uncharacterized protein</fullName>
    </submittedName>
</protein>
<evidence type="ECO:0000313" key="1">
    <source>
        <dbReference type="EMBL" id="QSW86052.1"/>
    </source>
</evidence>
<dbReference type="Proteomes" id="UP000663191">
    <property type="component" value="Chromosome"/>
</dbReference>
<sequence>MAGDIQPETLTQASTEVDISLNQNQLDPQRHTRIIEFTVPDDLEWVEYDALRDPVRFVPRTMETVTGDGATSTYGVDANLQPIAGEEKLEDQDYPVVVAVDVSTGDEIDIDSVDYAANEVTLASTPADGDDVKLYPIMTDGYLKVEGFNQFDQPQGTLFPWGFPLFRFHDMEQNRRGREINLQGAVRWERHETLAFKIDAPRQIVWEDEDYPESYVSTFEVDTRIGL</sequence>
<dbReference type="KEGG" id="hlo:J0X27_04250"/>
<accession>A0A8A2UC26</accession>
<gene>
    <name evidence="1" type="ORF">J0X27_04250</name>
</gene>
<dbReference type="AlphaFoldDB" id="A0A8A2UC26"/>
<evidence type="ECO:0000313" key="2">
    <source>
        <dbReference type="Proteomes" id="UP000663191"/>
    </source>
</evidence>
<keyword evidence="2" id="KW-1185">Reference proteome</keyword>
<dbReference type="EMBL" id="CP071463">
    <property type="protein sequence ID" value="QSW86052.1"/>
    <property type="molecule type" value="Genomic_DNA"/>
</dbReference>
<reference evidence="1 2" key="1">
    <citation type="journal article" date="2006" name="Int. J. Syst. Evol. Microbiol.">
        <title>Haloterrigena longa sp. nov. and Haloterrigena limicola sp. nov., extremely halophilic archaea isolated from a salt lake.</title>
        <authorList>
            <person name="Cui H.L."/>
            <person name="Tohty D."/>
            <person name="Zhou P.J."/>
            <person name="Liu S.J."/>
        </authorList>
    </citation>
    <scope>NUCLEOTIDE SEQUENCE [LARGE SCALE GENOMIC DNA]</scope>
    <source>
        <strain evidence="1 2">ABH32</strain>
    </source>
</reference>